<sequence>MYKLEKQIIEMENFASHLEEVFVTVEVRALSVPPSDNAARVAESAAASGVNQGTCFLEWMVLTQLLSPQPSSAFL</sequence>
<keyword evidence="2" id="KW-1185">Reference proteome</keyword>
<gene>
    <name evidence="1" type="ORF">Celaphus_00015247</name>
</gene>
<proteinExistence type="predicted"/>
<name>A0A212CSF7_CEREH</name>
<dbReference type="EMBL" id="MKHE01000013">
    <property type="protein sequence ID" value="OWK08852.1"/>
    <property type="molecule type" value="Genomic_DNA"/>
</dbReference>
<protein>
    <submittedName>
        <fullName evidence="1">FSD2</fullName>
    </submittedName>
</protein>
<organism evidence="1 2">
    <name type="scientific">Cervus elaphus hippelaphus</name>
    <name type="common">European red deer</name>
    <dbReference type="NCBI Taxonomy" id="46360"/>
    <lineage>
        <taxon>Eukaryota</taxon>
        <taxon>Metazoa</taxon>
        <taxon>Chordata</taxon>
        <taxon>Craniata</taxon>
        <taxon>Vertebrata</taxon>
        <taxon>Euteleostomi</taxon>
        <taxon>Mammalia</taxon>
        <taxon>Eutheria</taxon>
        <taxon>Laurasiatheria</taxon>
        <taxon>Artiodactyla</taxon>
        <taxon>Ruminantia</taxon>
        <taxon>Pecora</taxon>
        <taxon>Cervidae</taxon>
        <taxon>Cervinae</taxon>
        <taxon>Cervus</taxon>
    </lineage>
</organism>
<evidence type="ECO:0000313" key="2">
    <source>
        <dbReference type="Proteomes" id="UP000242450"/>
    </source>
</evidence>
<reference evidence="1 2" key="1">
    <citation type="journal article" date="2018" name="Mol. Genet. Genomics">
        <title>The red deer Cervus elaphus genome CerEla1.0: sequencing, annotating, genes, and chromosomes.</title>
        <authorList>
            <person name="Bana N.A."/>
            <person name="Nyiri A."/>
            <person name="Nagy J."/>
            <person name="Frank K."/>
            <person name="Nagy T."/>
            <person name="Steger V."/>
            <person name="Schiller M."/>
            <person name="Lakatos P."/>
            <person name="Sugar L."/>
            <person name="Horn P."/>
            <person name="Barta E."/>
            <person name="Orosz L."/>
        </authorList>
    </citation>
    <scope>NUCLEOTIDE SEQUENCE [LARGE SCALE GENOMIC DNA]</scope>
    <source>
        <strain evidence="1">Hungarian</strain>
    </source>
</reference>
<dbReference type="Proteomes" id="UP000242450">
    <property type="component" value="Chromosome 13"/>
</dbReference>
<dbReference type="AlphaFoldDB" id="A0A212CSF7"/>
<accession>A0A212CSF7</accession>
<comment type="caution">
    <text evidence="1">The sequence shown here is derived from an EMBL/GenBank/DDBJ whole genome shotgun (WGS) entry which is preliminary data.</text>
</comment>
<evidence type="ECO:0000313" key="1">
    <source>
        <dbReference type="EMBL" id="OWK08852.1"/>
    </source>
</evidence>